<dbReference type="Proteomes" id="UP000799439">
    <property type="component" value="Unassembled WGS sequence"/>
</dbReference>
<dbReference type="EMBL" id="ML996094">
    <property type="protein sequence ID" value="KAF2147973.1"/>
    <property type="molecule type" value="Genomic_DNA"/>
</dbReference>
<dbReference type="AlphaFoldDB" id="A0A9P4MC99"/>
<gene>
    <name evidence="2" type="ORF">K461DRAFT_272167</name>
</gene>
<name>A0A9P4MC99_9PEZI</name>
<protein>
    <submittedName>
        <fullName evidence="2">Uncharacterized protein</fullName>
    </submittedName>
</protein>
<proteinExistence type="predicted"/>
<keyword evidence="3" id="KW-1185">Reference proteome</keyword>
<evidence type="ECO:0000313" key="3">
    <source>
        <dbReference type="Proteomes" id="UP000799439"/>
    </source>
</evidence>
<sequence length="293" mass="33106">MPGSLLCLLMEQFHSPTNGTDKSDRIYQKSPGLLDGQATCTRKFDHEIYFMLTTDNLALRSTSSKHIMPHRRTHAISHLDPALPLPQCQYAPQPTIQQAYTQSCQERCQQSSYMAARQPPPQITPSNLELDAPTSIQSTAELTNSSSAPASHSSAQAVSQPRSQYQLHQWQMPPGLTRPIRALPTEQLMLEATALELDMALTAVREWEGFWVRMRHHALQRRDEDMGTYVQEQIEQCRRLGMLTEERNAELQRPLSTPERDGSHGQETQGAEIVRGGNAYGRVLLMQYRSEVP</sequence>
<comment type="caution">
    <text evidence="2">The sequence shown here is derived from an EMBL/GenBank/DDBJ whole genome shotgun (WGS) entry which is preliminary data.</text>
</comment>
<organism evidence="2 3">
    <name type="scientific">Myriangium duriaei CBS 260.36</name>
    <dbReference type="NCBI Taxonomy" id="1168546"/>
    <lineage>
        <taxon>Eukaryota</taxon>
        <taxon>Fungi</taxon>
        <taxon>Dikarya</taxon>
        <taxon>Ascomycota</taxon>
        <taxon>Pezizomycotina</taxon>
        <taxon>Dothideomycetes</taxon>
        <taxon>Dothideomycetidae</taxon>
        <taxon>Myriangiales</taxon>
        <taxon>Myriangiaceae</taxon>
        <taxon>Myriangium</taxon>
    </lineage>
</organism>
<reference evidence="2" key="1">
    <citation type="journal article" date="2020" name="Stud. Mycol.">
        <title>101 Dothideomycetes genomes: a test case for predicting lifestyles and emergence of pathogens.</title>
        <authorList>
            <person name="Haridas S."/>
            <person name="Albert R."/>
            <person name="Binder M."/>
            <person name="Bloem J."/>
            <person name="Labutti K."/>
            <person name="Salamov A."/>
            <person name="Andreopoulos B."/>
            <person name="Baker S."/>
            <person name="Barry K."/>
            <person name="Bills G."/>
            <person name="Bluhm B."/>
            <person name="Cannon C."/>
            <person name="Castanera R."/>
            <person name="Culley D."/>
            <person name="Daum C."/>
            <person name="Ezra D."/>
            <person name="Gonzalez J."/>
            <person name="Henrissat B."/>
            <person name="Kuo A."/>
            <person name="Liang C."/>
            <person name="Lipzen A."/>
            <person name="Lutzoni F."/>
            <person name="Magnuson J."/>
            <person name="Mondo S."/>
            <person name="Nolan M."/>
            <person name="Ohm R."/>
            <person name="Pangilinan J."/>
            <person name="Park H.-J."/>
            <person name="Ramirez L."/>
            <person name="Alfaro M."/>
            <person name="Sun H."/>
            <person name="Tritt A."/>
            <person name="Yoshinaga Y."/>
            <person name="Zwiers L.-H."/>
            <person name="Turgeon B."/>
            <person name="Goodwin S."/>
            <person name="Spatafora J."/>
            <person name="Crous P."/>
            <person name="Grigoriev I."/>
        </authorList>
    </citation>
    <scope>NUCLEOTIDE SEQUENCE</scope>
    <source>
        <strain evidence="2">CBS 260.36</strain>
    </source>
</reference>
<evidence type="ECO:0000256" key="1">
    <source>
        <dbReference type="SAM" id="MobiDB-lite"/>
    </source>
</evidence>
<feature type="region of interest" description="Disordered" evidence="1">
    <location>
        <begin position="139"/>
        <end position="163"/>
    </location>
</feature>
<evidence type="ECO:0000313" key="2">
    <source>
        <dbReference type="EMBL" id="KAF2147973.1"/>
    </source>
</evidence>
<feature type="compositionally biased region" description="Low complexity" evidence="1">
    <location>
        <begin position="145"/>
        <end position="159"/>
    </location>
</feature>
<feature type="region of interest" description="Disordered" evidence="1">
    <location>
        <begin position="248"/>
        <end position="270"/>
    </location>
</feature>
<accession>A0A9P4MC99</accession>